<dbReference type="PANTHER" id="PTHR18895">
    <property type="entry name" value="HEMK METHYLTRANSFERASE"/>
    <property type="match status" value="1"/>
</dbReference>
<evidence type="ECO:0000256" key="3">
    <source>
        <dbReference type="ARBA" id="ARBA00022679"/>
    </source>
</evidence>
<keyword evidence="8" id="KW-1185">Reference proteome</keyword>
<dbReference type="InterPro" id="IPR029063">
    <property type="entry name" value="SAM-dependent_MTases_sf"/>
</dbReference>
<dbReference type="NCBIfam" id="TIGR00536">
    <property type="entry name" value="hemK_fam"/>
    <property type="match status" value="1"/>
</dbReference>
<proteinExistence type="predicted"/>
<evidence type="ECO:0000259" key="6">
    <source>
        <dbReference type="Pfam" id="PF05175"/>
    </source>
</evidence>
<dbReference type="EMBL" id="JBHSQN010000009">
    <property type="protein sequence ID" value="MFC6012092.1"/>
    <property type="molecule type" value="Genomic_DNA"/>
</dbReference>
<protein>
    <recommendedName>
        <fullName evidence="1">peptide chain release factor N(5)-glutamine methyltransferase</fullName>
        <ecNumber evidence="1">2.1.1.297</ecNumber>
    </recommendedName>
</protein>
<dbReference type="NCBIfam" id="TIGR03704">
    <property type="entry name" value="PrmC_rel_meth"/>
    <property type="match status" value="1"/>
</dbReference>
<name>A0ABW1JRN1_9NOCA</name>
<accession>A0ABW1JRN1</accession>
<keyword evidence="3" id="KW-0808">Transferase</keyword>
<dbReference type="InterPro" id="IPR050320">
    <property type="entry name" value="N5-glutamine_MTase"/>
</dbReference>
<evidence type="ECO:0000256" key="2">
    <source>
        <dbReference type="ARBA" id="ARBA00022603"/>
    </source>
</evidence>
<sequence length="352" mass="36799">MTALYNSAQQHFTNGDDVAGRADLRALIAADPHDTEALALHAIRSHYAGDTAAVGDALTRLGGLDPAMAAGTHDRFAPKTVGRARDNQRMSSSVLADVVGALRRAGCVFAEDEAALLLDAAAGDQHRLDALVGQRVSGTPLEYLLGWVEFRGMRVRVRPGVFVPRQRTAFLVEQAVIATTATRVCMVDLCCGCGALGLSATTELTARGCAVELVAADIDPVAVACARENLAALHAPVFGGDLFDALPGDLRGRVDLLLANTPYVPSARVAQLPPEAREYEPLVALDGGEDGLDVFRRVAAGAAQWLAPGGRVLVEIGAGQVETACAVLTAHGLASRVARSRDHYATVVIGTP</sequence>
<dbReference type="SUPFAM" id="SSF53335">
    <property type="entry name" value="S-adenosyl-L-methionine-dependent methyltransferases"/>
    <property type="match status" value="1"/>
</dbReference>
<keyword evidence="4" id="KW-0949">S-adenosyl-L-methionine</keyword>
<organism evidence="7 8">
    <name type="scientific">Nocardia lasii</name>
    <dbReference type="NCBI Taxonomy" id="1616107"/>
    <lineage>
        <taxon>Bacteria</taxon>
        <taxon>Bacillati</taxon>
        <taxon>Actinomycetota</taxon>
        <taxon>Actinomycetes</taxon>
        <taxon>Mycobacteriales</taxon>
        <taxon>Nocardiaceae</taxon>
        <taxon>Nocardia</taxon>
    </lineage>
</organism>
<dbReference type="Proteomes" id="UP001596223">
    <property type="component" value="Unassembled WGS sequence"/>
</dbReference>
<comment type="caution">
    <text evidence="7">The sequence shown here is derived from an EMBL/GenBank/DDBJ whole genome shotgun (WGS) entry which is preliminary data.</text>
</comment>
<gene>
    <name evidence="7" type="ORF">ACFP3H_13620</name>
</gene>
<dbReference type="InterPro" id="IPR007848">
    <property type="entry name" value="Small_mtfrase_dom"/>
</dbReference>
<dbReference type="Gene3D" id="3.40.50.150">
    <property type="entry name" value="Vaccinia Virus protein VP39"/>
    <property type="match status" value="1"/>
</dbReference>
<keyword evidence="2" id="KW-0489">Methyltransferase</keyword>
<dbReference type="InterPro" id="IPR022446">
    <property type="entry name" value="MeTrfrase_put"/>
</dbReference>
<dbReference type="RefSeq" id="WP_378605017.1">
    <property type="nucleotide sequence ID" value="NZ_JBHSQN010000009.1"/>
</dbReference>
<feature type="domain" description="Methyltransferase small" evidence="6">
    <location>
        <begin position="155"/>
        <end position="264"/>
    </location>
</feature>
<evidence type="ECO:0000313" key="7">
    <source>
        <dbReference type="EMBL" id="MFC6012092.1"/>
    </source>
</evidence>
<dbReference type="EC" id="2.1.1.297" evidence="1"/>
<dbReference type="InterPro" id="IPR004556">
    <property type="entry name" value="HemK-like"/>
</dbReference>
<evidence type="ECO:0000256" key="5">
    <source>
        <dbReference type="ARBA" id="ARBA00048391"/>
    </source>
</evidence>
<evidence type="ECO:0000313" key="8">
    <source>
        <dbReference type="Proteomes" id="UP001596223"/>
    </source>
</evidence>
<comment type="catalytic activity">
    <reaction evidence="5">
        <text>L-glutaminyl-[peptide chain release factor] + S-adenosyl-L-methionine = N(5)-methyl-L-glutaminyl-[peptide chain release factor] + S-adenosyl-L-homocysteine + H(+)</text>
        <dbReference type="Rhea" id="RHEA:42896"/>
        <dbReference type="Rhea" id="RHEA-COMP:10271"/>
        <dbReference type="Rhea" id="RHEA-COMP:10272"/>
        <dbReference type="ChEBI" id="CHEBI:15378"/>
        <dbReference type="ChEBI" id="CHEBI:30011"/>
        <dbReference type="ChEBI" id="CHEBI:57856"/>
        <dbReference type="ChEBI" id="CHEBI:59789"/>
        <dbReference type="ChEBI" id="CHEBI:61891"/>
        <dbReference type="EC" id="2.1.1.297"/>
    </reaction>
</comment>
<dbReference type="CDD" id="cd02440">
    <property type="entry name" value="AdoMet_MTases"/>
    <property type="match status" value="1"/>
</dbReference>
<dbReference type="PANTHER" id="PTHR18895:SF74">
    <property type="entry name" value="MTRF1L RELEASE FACTOR GLUTAMINE METHYLTRANSFERASE"/>
    <property type="match status" value="1"/>
</dbReference>
<dbReference type="Pfam" id="PF05175">
    <property type="entry name" value="MTS"/>
    <property type="match status" value="1"/>
</dbReference>
<evidence type="ECO:0000256" key="4">
    <source>
        <dbReference type="ARBA" id="ARBA00022691"/>
    </source>
</evidence>
<reference evidence="8" key="1">
    <citation type="journal article" date="2019" name="Int. J. Syst. Evol. Microbiol.">
        <title>The Global Catalogue of Microorganisms (GCM) 10K type strain sequencing project: providing services to taxonomists for standard genome sequencing and annotation.</title>
        <authorList>
            <consortium name="The Broad Institute Genomics Platform"/>
            <consortium name="The Broad Institute Genome Sequencing Center for Infectious Disease"/>
            <person name="Wu L."/>
            <person name="Ma J."/>
        </authorList>
    </citation>
    <scope>NUCLEOTIDE SEQUENCE [LARGE SCALE GENOMIC DNA]</scope>
    <source>
        <strain evidence="8">CCUG 36956</strain>
    </source>
</reference>
<evidence type="ECO:0000256" key="1">
    <source>
        <dbReference type="ARBA" id="ARBA00012771"/>
    </source>
</evidence>